<sequence>MTTFEGRVAIVTGGGAGIGHAVARQLAERGARVLITGRRPEAVATAAQAHPAIQGVVADAARPEAIEATVAEALRHWGRLDIVVNNAGAGQPAALAQMSAESLEAIFSTNVFGPSLLAKAALPHLRRTRGTIVNLSSTLARKPVPGFSAYCASKAALEQLTRSWALELAPDGIRVNAVASGPVETDFLRERMGFSDEEVAAIKAREVEMIPLGRRGVPEDVARWVVALADPSADWITGQIIGVDGGFGL</sequence>
<name>A0ABW4Z3A2_9HYPH</name>
<dbReference type="EC" id="1.1.1.-" evidence="4"/>
<evidence type="ECO:0000256" key="2">
    <source>
        <dbReference type="ARBA" id="ARBA00023002"/>
    </source>
</evidence>
<gene>
    <name evidence="4" type="ORF">ACFSNC_21260</name>
</gene>
<dbReference type="Gene3D" id="3.40.50.720">
    <property type="entry name" value="NAD(P)-binding Rossmann-like Domain"/>
    <property type="match status" value="1"/>
</dbReference>
<dbReference type="InterPro" id="IPR002347">
    <property type="entry name" value="SDR_fam"/>
</dbReference>
<dbReference type="EMBL" id="JBHUHD010000001">
    <property type="protein sequence ID" value="MFD2142945.1"/>
    <property type="molecule type" value="Genomic_DNA"/>
</dbReference>
<dbReference type="SMART" id="SM00822">
    <property type="entry name" value="PKS_KR"/>
    <property type="match status" value="1"/>
</dbReference>
<dbReference type="InterPro" id="IPR036291">
    <property type="entry name" value="NAD(P)-bd_dom_sf"/>
</dbReference>
<dbReference type="RefSeq" id="WP_213356089.1">
    <property type="nucleotide sequence ID" value="NZ_JAHBGB010000044.1"/>
</dbReference>
<comment type="similarity">
    <text evidence="1">Belongs to the short-chain dehydrogenases/reductases (SDR) family.</text>
</comment>
<reference evidence="5" key="1">
    <citation type="journal article" date="2019" name="Int. J. Syst. Evol. Microbiol.">
        <title>The Global Catalogue of Microorganisms (GCM) 10K type strain sequencing project: providing services to taxonomists for standard genome sequencing and annotation.</title>
        <authorList>
            <consortium name="The Broad Institute Genomics Platform"/>
            <consortium name="The Broad Institute Genome Sequencing Center for Infectious Disease"/>
            <person name="Wu L."/>
            <person name="Ma J."/>
        </authorList>
    </citation>
    <scope>NUCLEOTIDE SEQUENCE [LARGE SCALE GENOMIC DNA]</scope>
    <source>
        <strain evidence="5">CCM 7435</strain>
    </source>
</reference>
<dbReference type="SUPFAM" id="SSF51735">
    <property type="entry name" value="NAD(P)-binding Rossmann-fold domains"/>
    <property type="match status" value="1"/>
</dbReference>
<proteinExistence type="inferred from homology"/>
<dbReference type="CDD" id="cd05233">
    <property type="entry name" value="SDR_c"/>
    <property type="match status" value="1"/>
</dbReference>
<dbReference type="InterPro" id="IPR057326">
    <property type="entry name" value="KR_dom"/>
</dbReference>
<evidence type="ECO:0000313" key="4">
    <source>
        <dbReference type="EMBL" id="MFD2142945.1"/>
    </source>
</evidence>
<dbReference type="PRINTS" id="PR00081">
    <property type="entry name" value="GDHRDH"/>
</dbReference>
<feature type="domain" description="Ketoreductase" evidence="3">
    <location>
        <begin position="7"/>
        <end position="181"/>
    </location>
</feature>
<keyword evidence="5" id="KW-1185">Reference proteome</keyword>
<evidence type="ECO:0000313" key="5">
    <source>
        <dbReference type="Proteomes" id="UP001597299"/>
    </source>
</evidence>
<dbReference type="InterPro" id="IPR020904">
    <property type="entry name" value="Sc_DH/Rdtase_CS"/>
</dbReference>
<evidence type="ECO:0000256" key="1">
    <source>
        <dbReference type="ARBA" id="ARBA00006484"/>
    </source>
</evidence>
<dbReference type="Proteomes" id="UP001597299">
    <property type="component" value="Unassembled WGS sequence"/>
</dbReference>
<dbReference type="PANTHER" id="PTHR43639:SF1">
    <property type="entry name" value="SHORT-CHAIN DEHYDROGENASE_REDUCTASE FAMILY PROTEIN"/>
    <property type="match status" value="1"/>
</dbReference>
<dbReference type="PRINTS" id="PR00080">
    <property type="entry name" value="SDRFAMILY"/>
</dbReference>
<comment type="caution">
    <text evidence="4">The sequence shown here is derived from an EMBL/GenBank/DDBJ whole genome shotgun (WGS) entry which is preliminary data.</text>
</comment>
<keyword evidence="2 4" id="KW-0560">Oxidoreductase</keyword>
<accession>A0ABW4Z3A2</accession>
<evidence type="ECO:0000259" key="3">
    <source>
        <dbReference type="SMART" id="SM00822"/>
    </source>
</evidence>
<organism evidence="4 5">
    <name type="scientific">Ancylobacter oerskovii</name>
    <dbReference type="NCBI Taxonomy" id="459519"/>
    <lineage>
        <taxon>Bacteria</taxon>
        <taxon>Pseudomonadati</taxon>
        <taxon>Pseudomonadota</taxon>
        <taxon>Alphaproteobacteria</taxon>
        <taxon>Hyphomicrobiales</taxon>
        <taxon>Xanthobacteraceae</taxon>
        <taxon>Ancylobacter</taxon>
    </lineage>
</organism>
<dbReference type="GO" id="GO:0016491">
    <property type="term" value="F:oxidoreductase activity"/>
    <property type="evidence" value="ECO:0007669"/>
    <property type="project" value="UniProtKB-KW"/>
</dbReference>
<dbReference type="PROSITE" id="PS00061">
    <property type="entry name" value="ADH_SHORT"/>
    <property type="match status" value="1"/>
</dbReference>
<protein>
    <submittedName>
        <fullName evidence="4">SDR family NAD(P)-dependent oxidoreductase</fullName>
        <ecNumber evidence="4">1.1.1.-</ecNumber>
    </submittedName>
</protein>
<dbReference type="Pfam" id="PF13561">
    <property type="entry name" value="adh_short_C2"/>
    <property type="match status" value="1"/>
</dbReference>
<dbReference type="PANTHER" id="PTHR43639">
    <property type="entry name" value="OXIDOREDUCTASE, SHORT-CHAIN DEHYDROGENASE/REDUCTASE FAMILY (AFU_ORTHOLOGUE AFUA_5G02870)"/>
    <property type="match status" value="1"/>
</dbReference>
<dbReference type="NCBIfam" id="NF005559">
    <property type="entry name" value="PRK07231.1"/>
    <property type="match status" value="1"/>
</dbReference>